<evidence type="ECO:0000256" key="2">
    <source>
        <dbReference type="ARBA" id="ARBA00022723"/>
    </source>
</evidence>
<reference evidence="4 5" key="1">
    <citation type="journal article" date="2021" name="Nat. Commun.">
        <title>Genetic determinants of endophytism in the Arabidopsis root mycobiome.</title>
        <authorList>
            <person name="Mesny F."/>
            <person name="Miyauchi S."/>
            <person name="Thiergart T."/>
            <person name="Pickel B."/>
            <person name="Atanasova L."/>
            <person name="Karlsson M."/>
            <person name="Huettel B."/>
            <person name="Barry K.W."/>
            <person name="Haridas S."/>
            <person name="Chen C."/>
            <person name="Bauer D."/>
            <person name="Andreopoulos W."/>
            <person name="Pangilinan J."/>
            <person name="LaButti K."/>
            <person name="Riley R."/>
            <person name="Lipzen A."/>
            <person name="Clum A."/>
            <person name="Drula E."/>
            <person name="Henrissat B."/>
            <person name="Kohler A."/>
            <person name="Grigoriev I.V."/>
            <person name="Martin F.M."/>
            <person name="Hacquard S."/>
        </authorList>
    </citation>
    <scope>NUCLEOTIDE SEQUENCE [LARGE SCALE GENOMIC DNA]</scope>
    <source>
        <strain evidence="4 5">MPI-SDFR-AT-0080</strain>
    </source>
</reference>
<dbReference type="PANTHER" id="PTHR11820:SF86">
    <property type="entry name" value="FUMARYLACETOACETATE HYDROLASE FAMILY PROTEIN (AFU_ORTHOLOGUE AFUA_7G07000)"/>
    <property type="match status" value="1"/>
</dbReference>
<dbReference type="PANTHER" id="PTHR11820">
    <property type="entry name" value="ACYLPYRUVASE"/>
    <property type="match status" value="1"/>
</dbReference>
<keyword evidence="2" id="KW-0479">Metal-binding</keyword>
<gene>
    <name evidence="4" type="ORF">B0J12DRAFT_575637</name>
</gene>
<dbReference type="SUPFAM" id="SSF56529">
    <property type="entry name" value="FAH"/>
    <property type="match status" value="1"/>
</dbReference>
<evidence type="ECO:0000313" key="5">
    <source>
        <dbReference type="Proteomes" id="UP000774617"/>
    </source>
</evidence>
<comment type="caution">
    <text evidence="4">The sequence shown here is derived from an EMBL/GenBank/DDBJ whole genome shotgun (WGS) entry which is preliminary data.</text>
</comment>
<accession>A0ABQ8G8J5</accession>
<sequence>PVMWHKSRMTLAGPGNIATSSTAATHFLDFEGEPVIVTSKYTPDISVEDAPVYIREYILGNVLTAPAYQDPKREGWQFTRCKAFGNFVPLGPVLTSPAAFGTFKKQTITTKVNGKVFQESFSSLIHGPAALISFPSQGTTLPAGPVVMVASPPGIGFFQNPKSNLKNGDAAGIEISSTGFCKMR</sequence>
<dbReference type="Pfam" id="PF01557">
    <property type="entry name" value="FAA_hydrolase"/>
    <property type="match status" value="1"/>
</dbReference>
<comment type="similarity">
    <text evidence="1">Belongs to the FAH family.</text>
</comment>
<dbReference type="InterPro" id="IPR011234">
    <property type="entry name" value="Fumarylacetoacetase-like_C"/>
</dbReference>
<dbReference type="Gene3D" id="3.90.850.10">
    <property type="entry name" value="Fumarylacetoacetase-like, C-terminal domain"/>
    <property type="match status" value="1"/>
</dbReference>
<feature type="non-terminal residue" evidence="4">
    <location>
        <position position="1"/>
    </location>
</feature>
<feature type="domain" description="Fumarylacetoacetase-like C-terminal" evidence="3">
    <location>
        <begin position="1"/>
        <end position="182"/>
    </location>
</feature>
<evidence type="ECO:0000256" key="1">
    <source>
        <dbReference type="ARBA" id="ARBA00010211"/>
    </source>
</evidence>
<dbReference type="EMBL" id="JAGTJR010000016">
    <property type="protein sequence ID" value="KAH7047425.1"/>
    <property type="molecule type" value="Genomic_DNA"/>
</dbReference>
<proteinExistence type="inferred from homology"/>
<protein>
    <recommendedName>
        <fullName evidence="3">Fumarylacetoacetase-like C-terminal domain-containing protein</fullName>
    </recommendedName>
</protein>
<keyword evidence="5" id="KW-1185">Reference proteome</keyword>
<name>A0ABQ8G8J5_9PEZI</name>
<dbReference type="Proteomes" id="UP000774617">
    <property type="component" value="Unassembled WGS sequence"/>
</dbReference>
<evidence type="ECO:0000313" key="4">
    <source>
        <dbReference type="EMBL" id="KAH7047425.1"/>
    </source>
</evidence>
<evidence type="ECO:0000259" key="3">
    <source>
        <dbReference type="Pfam" id="PF01557"/>
    </source>
</evidence>
<dbReference type="InterPro" id="IPR036663">
    <property type="entry name" value="Fumarylacetoacetase_C_sf"/>
</dbReference>
<organism evidence="4 5">
    <name type="scientific">Macrophomina phaseolina</name>
    <dbReference type="NCBI Taxonomy" id="35725"/>
    <lineage>
        <taxon>Eukaryota</taxon>
        <taxon>Fungi</taxon>
        <taxon>Dikarya</taxon>
        <taxon>Ascomycota</taxon>
        <taxon>Pezizomycotina</taxon>
        <taxon>Dothideomycetes</taxon>
        <taxon>Dothideomycetes incertae sedis</taxon>
        <taxon>Botryosphaeriales</taxon>
        <taxon>Botryosphaeriaceae</taxon>
        <taxon>Macrophomina</taxon>
    </lineage>
</organism>